<accession>A0A150F8Q1</accession>
<dbReference type="RefSeq" id="WP_061520898.1">
    <property type="nucleotide sequence ID" value="NZ_JANBMN010000002.1"/>
</dbReference>
<evidence type="ECO:0000313" key="1">
    <source>
        <dbReference type="EMBL" id="KXZ21531.1"/>
    </source>
</evidence>
<dbReference type="AlphaFoldDB" id="A0A150F8Q1"/>
<comment type="caution">
    <text evidence="1">The sequence shown here is derived from an EMBL/GenBank/DDBJ whole genome shotgun (WGS) entry which is preliminary data.</text>
</comment>
<dbReference type="EMBL" id="LSBA01000006">
    <property type="protein sequence ID" value="KXZ21531.1"/>
    <property type="molecule type" value="Genomic_DNA"/>
</dbReference>
<dbReference type="OrthoDB" id="2865757at2"/>
<evidence type="ECO:0008006" key="3">
    <source>
        <dbReference type="Google" id="ProtNLM"/>
    </source>
</evidence>
<evidence type="ECO:0000313" key="2">
    <source>
        <dbReference type="Proteomes" id="UP000075430"/>
    </source>
</evidence>
<sequence>MGRIKTKLTILVVLLLLLAGGFMVINDIELKDVPTAIGQTLSQEKEEYTTKTYKITKIDGSDYHGTAANGTKIIFNGDKLQQDLSDIKEGDKIKAYFSKSNRIDGLLKVVKVNE</sequence>
<keyword evidence="2" id="KW-1185">Reference proteome</keyword>
<organism evidence="1 2">
    <name type="scientific">Bacillus nakamurai</name>
    <dbReference type="NCBI Taxonomy" id="1793963"/>
    <lineage>
        <taxon>Bacteria</taxon>
        <taxon>Bacillati</taxon>
        <taxon>Bacillota</taxon>
        <taxon>Bacilli</taxon>
        <taxon>Bacillales</taxon>
        <taxon>Bacillaceae</taxon>
        <taxon>Bacillus</taxon>
    </lineage>
</organism>
<protein>
    <recommendedName>
        <fullName evidence="3">DUF3221 domain-containing protein</fullName>
    </recommendedName>
</protein>
<proteinExistence type="predicted"/>
<dbReference type="Proteomes" id="UP000075430">
    <property type="component" value="Unassembled WGS sequence"/>
</dbReference>
<reference evidence="2" key="1">
    <citation type="submission" date="2016-02" db="EMBL/GenBank/DDBJ databases">
        <authorList>
            <person name="Dunlap C."/>
        </authorList>
    </citation>
    <scope>NUCLEOTIDE SEQUENCE [LARGE SCALE GENOMIC DNA]</scope>
    <source>
        <strain evidence="2">NRRL B-41092</strain>
    </source>
</reference>
<name>A0A150F8Q1_9BACI</name>
<gene>
    <name evidence="1" type="ORF">AXI58_11265</name>
</gene>